<gene>
    <name evidence="1" type="ORF">CISG_01114</name>
</gene>
<dbReference type="AlphaFoldDB" id="A0A0J8QWD4"/>
<dbReference type="EMBL" id="DS268120">
    <property type="protein sequence ID" value="KMU76380.1"/>
    <property type="molecule type" value="Genomic_DNA"/>
</dbReference>
<evidence type="ECO:0000313" key="2">
    <source>
        <dbReference type="Proteomes" id="UP000054559"/>
    </source>
</evidence>
<accession>A0A0J8QWD4</accession>
<protein>
    <submittedName>
        <fullName evidence="1">Uncharacterized protein</fullName>
    </submittedName>
</protein>
<reference evidence="2" key="1">
    <citation type="journal article" date="2010" name="Genome Res.">
        <title>Population genomic sequencing of Coccidioides fungi reveals recent hybridization and transposon control.</title>
        <authorList>
            <person name="Neafsey D.E."/>
            <person name="Barker B.M."/>
            <person name="Sharpton T.J."/>
            <person name="Stajich J.E."/>
            <person name="Park D.J."/>
            <person name="Whiston E."/>
            <person name="Hung C.-Y."/>
            <person name="McMahan C."/>
            <person name="White J."/>
            <person name="Sykes S."/>
            <person name="Heiman D."/>
            <person name="Young S."/>
            <person name="Zeng Q."/>
            <person name="Abouelleil A."/>
            <person name="Aftuck L."/>
            <person name="Bessette D."/>
            <person name="Brown A."/>
            <person name="FitzGerald M."/>
            <person name="Lui A."/>
            <person name="Macdonald J.P."/>
            <person name="Priest M."/>
            <person name="Orbach M.J."/>
            <person name="Galgiani J.N."/>
            <person name="Kirkland T.N."/>
            <person name="Cole G.T."/>
            <person name="Birren B.W."/>
            <person name="Henn M.R."/>
            <person name="Taylor J.W."/>
            <person name="Rounsley S.D."/>
        </authorList>
    </citation>
    <scope>NUCLEOTIDE SEQUENCE [LARGE SCALE GENOMIC DNA]</scope>
    <source>
        <strain evidence="2">RMSCC 3703</strain>
    </source>
</reference>
<sequence length="120" mass="13686">MTKHNSTLSPSPTLSPWELRSVGFVRLRSAGLPVSDLHHVERLEECIGNDTTQLSVWYLTTYDTSHVQRRRAGHFHGIKFFGTKRFTPRLIQPINGEANTGPKLEISCFTQRTHAKVWIS</sequence>
<evidence type="ECO:0000313" key="1">
    <source>
        <dbReference type="EMBL" id="KMU76380.1"/>
    </source>
</evidence>
<dbReference type="Proteomes" id="UP000054559">
    <property type="component" value="Unassembled WGS sequence"/>
</dbReference>
<proteinExistence type="predicted"/>
<name>A0A0J8QWD4_COCIT</name>
<organism evidence="1 2">
    <name type="scientific">Coccidioides immitis RMSCC 3703</name>
    <dbReference type="NCBI Taxonomy" id="454286"/>
    <lineage>
        <taxon>Eukaryota</taxon>
        <taxon>Fungi</taxon>
        <taxon>Dikarya</taxon>
        <taxon>Ascomycota</taxon>
        <taxon>Pezizomycotina</taxon>
        <taxon>Eurotiomycetes</taxon>
        <taxon>Eurotiomycetidae</taxon>
        <taxon>Onygenales</taxon>
        <taxon>Onygenaceae</taxon>
        <taxon>Coccidioides</taxon>
    </lineage>
</organism>